<keyword evidence="3" id="KW-1185">Reference proteome</keyword>
<evidence type="ECO:0000313" key="2">
    <source>
        <dbReference type="EMBL" id="KAJ7761090.1"/>
    </source>
</evidence>
<name>A0AAD7JDL1_9AGAR</name>
<evidence type="ECO:0000256" key="1">
    <source>
        <dbReference type="SAM" id="Phobius"/>
    </source>
</evidence>
<keyword evidence="1" id="KW-0812">Transmembrane</keyword>
<organism evidence="2 3">
    <name type="scientific">Mycena metata</name>
    <dbReference type="NCBI Taxonomy" id="1033252"/>
    <lineage>
        <taxon>Eukaryota</taxon>
        <taxon>Fungi</taxon>
        <taxon>Dikarya</taxon>
        <taxon>Basidiomycota</taxon>
        <taxon>Agaricomycotina</taxon>
        <taxon>Agaricomycetes</taxon>
        <taxon>Agaricomycetidae</taxon>
        <taxon>Agaricales</taxon>
        <taxon>Marasmiineae</taxon>
        <taxon>Mycenaceae</taxon>
        <taxon>Mycena</taxon>
    </lineage>
</organism>
<dbReference type="AlphaFoldDB" id="A0AAD7JDL1"/>
<reference evidence="2" key="1">
    <citation type="submission" date="2023-03" db="EMBL/GenBank/DDBJ databases">
        <title>Massive genome expansion in bonnet fungi (Mycena s.s.) driven by repeated elements and novel gene families across ecological guilds.</title>
        <authorList>
            <consortium name="Lawrence Berkeley National Laboratory"/>
            <person name="Harder C.B."/>
            <person name="Miyauchi S."/>
            <person name="Viragh M."/>
            <person name="Kuo A."/>
            <person name="Thoen E."/>
            <person name="Andreopoulos B."/>
            <person name="Lu D."/>
            <person name="Skrede I."/>
            <person name="Drula E."/>
            <person name="Henrissat B."/>
            <person name="Morin E."/>
            <person name="Kohler A."/>
            <person name="Barry K."/>
            <person name="LaButti K."/>
            <person name="Morin E."/>
            <person name="Salamov A."/>
            <person name="Lipzen A."/>
            <person name="Mereny Z."/>
            <person name="Hegedus B."/>
            <person name="Baldrian P."/>
            <person name="Stursova M."/>
            <person name="Weitz H."/>
            <person name="Taylor A."/>
            <person name="Grigoriev I.V."/>
            <person name="Nagy L.G."/>
            <person name="Martin F."/>
            <person name="Kauserud H."/>
        </authorList>
    </citation>
    <scope>NUCLEOTIDE SEQUENCE</scope>
    <source>
        <strain evidence="2">CBHHK182m</strain>
    </source>
</reference>
<evidence type="ECO:0000313" key="3">
    <source>
        <dbReference type="Proteomes" id="UP001215598"/>
    </source>
</evidence>
<keyword evidence="1" id="KW-0472">Membrane</keyword>
<dbReference type="Proteomes" id="UP001215598">
    <property type="component" value="Unassembled WGS sequence"/>
</dbReference>
<keyword evidence="1" id="KW-1133">Transmembrane helix</keyword>
<protein>
    <submittedName>
        <fullName evidence="2">Uncharacterized protein</fullName>
    </submittedName>
</protein>
<sequence length="174" mass="19818">MGAGTQSTRPPARSTSGSLSGTFSAGYCFPSFTLSLVLIPVLQVFSYDYPLRFHDWEELLEHELWRTYVPFLFLAEFRQVFPKMIPNPNRLYNSALFPTFAIPKMPTIHYPIYPAVDYLIAFGFHNIPCYSHEPKGLDDDARWDTDDARVQGPPETNLPKLMASATAYKARRSC</sequence>
<gene>
    <name evidence="2" type="ORF">B0H16DRAFT_1719784</name>
</gene>
<accession>A0AAD7JDL1</accession>
<dbReference type="EMBL" id="JARKIB010000036">
    <property type="protein sequence ID" value="KAJ7761090.1"/>
    <property type="molecule type" value="Genomic_DNA"/>
</dbReference>
<comment type="caution">
    <text evidence="2">The sequence shown here is derived from an EMBL/GenBank/DDBJ whole genome shotgun (WGS) entry which is preliminary data.</text>
</comment>
<feature type="transmembrane region" description="Helical" evidence="1">
    <location>
        <begin position="21"/>
        <end position="45"/>
    </location>
</feature>
<proteinExistence type="predicted"/>